<evidence type="ECO:0000313" key="2">
    <source>
        <dbReference type="EMBL" id="VDN87113.1"/>
    </source>
</evidence>
<dbReference type="GO" id="GO:0005886">
    <property type="term" value="C:plasma membrane"/>
    <property type="evidence" value="ECO:0007669"/>
    <property type="project" value="TreeGrafter"/>
</dbReference>
<dbReference type="Proteomes" id="UP000278627">
    <property type="component" value="Unassembled WGS sequence"/>
</dbReference>
<keyword evidence="1" id="KW-1133">Transmembrane helix</keyword>
<dbReference type="WBParaSite" id="BPAG_0000596501-mRNA-1">
    <property type="protein sequence ID" value="BPAG_0000596501-mRNA-1"/>
    <property type="gene ID" value="BPAG_0000596501"/>
</dbReference>
<evidence type="ECO:0000313" key="4">
    <source>
        <dbReference type="WBParaSite" id="BPAG_0000596501-mRNA-1"/>
    </source>
</evidence>
<keyword evidence="1" id="KW-0812">Transmembrane</keyword>
<dbReference type="EMBL" id="UZAD01004785">
    <property type="protein sequence ID" value="VDN87113.1"/>
    <property type="molecule type" value="Genomic_DNA"/>
</dbReference>
<protein>
    <submittedName>
        <fullName evidence="4">MBOAT family protein</fullName>
    </submittedName>
</protein>
<evidence type="ECO:0000313" key="3">
    <source>
        <dbReference type="Proteomes" id="UP000278627"/>
    </source>
</evidence>
<dbReference type="InterPro" id="IPR050970">
    <property type="entry name" value="Cl_channel_volt-gated"/>
</dbReference>
<dbReference type="STRING" id="6280.A0A0N4TCM7"/>
<sequence>MYTKGIFFTAVLYGIESTSRFFAVRNYWRAFFATTCSALIFRFANAAIIPPEIAGTITAYYQTYFPSSVFVVEELPIFALIGYKYMLIYFIIYLN</sequence>
<accession>A0A0N4TCM7</accession>
<dbReference type="InterPro" id="IPR014743">
    <property type="entry name" value="Cl-channel_core"/>
</dbReference>
<feature type="transmembrane region" description="Helical" evidence="1">
    <location>
        <begin position="75"/>
        <end position="94"/>
    </location>
</feature>
<dbReference type="Gene3D" id="1.10.3080.10">
    <property type="entry name" value="Clc chloride channel"/>
    <property type="match status" value="1"/>
</dbReference>
<evidence type="ECO:0000256" key="1">
    <source>
        <dbReference type="SAM" id="Phobius"/>
    </source>
</evidence>
<keyword evidence="3" id="KW-1185">Reference proteome</keyword>
<gene>
    <name evidence="2" type="ORF">BPAG_LOCUS5927</name>
</gene>
<feature type="transmembrane region" description="Helical" evidence="1">
    <location>
        <begin position="30"/>
        <end position="49"/>
    </location>
</feature>
<reference evidence="2 3" key="2">
    <citation type="submission" date="2018-11" db="EMBL/GenBank/DDBJ databases">
        <authorList>
            <consortium name="Pathogen Informatics"/>
        </authorList>
    </citation>
    <scope>NUCLEOTIDE SEQUENCE [LARGE SCALE GENOMIC DNA]</scope>
</reference>
<dbReference type="SUPFAM" id="SSF81340">
    <property type="entry name" value="Clc chloride channel"/>
    <property type="match status" value="1"/>
</dbReference>
<name>A0A0N4TCM7_BRUPA</name>
<dbReference type="PANTHER" id="PTHR45720:SF5">
    <property type="entry name" value="CHLORIDE CHANNEL PROTEIN"/>
    <property type="match status" value="1"/>
</dbReference>
<reference evidence="4" key="1">
    <citation type="submission" date="2017-02" db="UniProtKB">
        <authorList>
            <consortium name="WormBaseParasite"/>
        </authorList>
    </citation>
    <scope>IDENTIFICATION</scope>
</reference>
<proteinExistence type="predicted"/>
<dbReference type="GO" id="GO:0005247">
    <property type="term" value="F:voltage-gated chloride channel activity"/>
    <property type="evidence" value="ECO:0007669"/>
    <property type="project" value="TreeGrafter"/>
</dbReference>
<organism evidence="4">
    <name type="scientific">Brugia pahangi</name>
    <name type="common">Filarial nematode worm</name>
    <dbReference type="NCBI Taxonomy" id="6280"/>
    <lineage>
        <taxon>Eukaryota</taxon>
        <taxon>Metazoa</taxon>
        <taxon>Ecdysozoa</taxon>
        <taxon>Nematoda</taxon>
        <taxon>Chromadorea</taxon>
        <taxon>Rhabditida</taxon>
        <taxon>Spirurina</taxon>
        <taxon>Spiruromorpha</taxon>
        <taxon>Filarioidea</taxon>
        <taxon>Onchocercidae</taxon>
        <taxon>Brugia</taxon>
    </lineage>
</organism>
<keyword evidence="1" id="KW-0472">Membrane</keyword>
<dbReference type="AlphaFoldDB" id="A0A0N4TCM7"/>
<dbReference type="PANTHER" id="PTHR45720">
    <property type="entry name" value="CHLORIDE CHANNEL PROTEIN 2"/>
    <property type="match status" value="1"/>
</dbReference>